<keyword evidence="3" id="KW-1185">Reference proteome</keyword>
<accession>A0ABY0BNM5</accession>
<dbReference type="RefSeq" id="WP_111570390.1">
    <property type="nucleotide sequence ID" value="NZ_PIPK01000017.1"/>
</dbReference>
<organism evidence="2 3">
    <name type="scientific">Aliidiomarina maris</name>
    <dbReference type="NCBI Taxonomy" id="531312"/>
    <lineage>
        <taxon>Bacteria</taxon>
        <taxon>Pseudomonadati</taxon>
        <taxon>Pseudomonadota</taxon>
        <taxon>Gammaproteobacteria</taxon>
        <taxon>Alteromonadales</taxon>
        <taxon>Idiomarinaceae</taxon>
        <taxon>Aliidiomarina</taxon>
    </lineage>
</organism>
<keyword evidence="1" id="KW-0472">Membrane</keyword>
<keyword evidence="1" id="KW-0812">Transmembrane</keyword>
<evidence type="ECO:0000256" key="1">
    <source>
        <dbReference type="SAM" id="Phobius"/>
    </source>
</evidence>
<proteinExistence type="predicted"/>
<evidence type="ECO:0000313" key="3">
    <source>
        <dbReference type="Proteomes" id="UP000287865"/>
    </source>
</evidence>
<comment type="caution">
    <text evidence="2">The sequence shown here is derived from an EMBL/GenBank/DDBJ whole genome shotgun (WGS) entry which is preliminary data.</text>
</comment>
<dbReference type="Proteomes" id="UP000287865">
    <property type="component" value="Unassembled WGS sequence"/>
</dbReference>
<sequence length="144" mass="16924">MKEALFQLSRPIKTIQFPVLILLIVTLFKFDVLTLRFFAERTLIATGFATERMDSERYRQGVWTEERLGSALHQLSYEEQRLYESEKWRIFFKGTNQTLVRVKKGKVIQTFELPTSSPLLRYYYAAEIAEDNNENTQNEDKSGS</sequence>
<protein>
    <submittedName>
        <fullName evidence="2">Uncharacterized protein</fullName>
    </submittedName>
</protein>
<feature type="transmembrane region" description="Helical" evidence="1">
    <location>
        <begin position="15"/>
        <end position="38"/>
    </location>
</feature>
<reference evidence="2 3" key="1">
    <citation type="journal article" date="2018" name="Front. Microbiol.">
        <title>Genome-Based Analysis Reveals the Taxonomy and Diversity of the Family Idiomarinaceae.</title>
        <authorList>
            <person name="Liu Y."/>
            <person name="Lai Q."/>
            <person name="Shao Z."/>
        </authorList>
    </citation>
    <scope>NUCLEOTIDE SEQUENCE [LARGE SCALE GENOMIC DNA]</scope>
    <source>
        <strain evidence="2 3">CF12-14</strain>
    </source>
</reference>
<evidence type="ECO:0000313" key="2">
    <source>
        <dbReference type="EMBL" id="RUO19091.1"/>
    </source>
</evidence>
<keyword evidence="1" id="KW-1133">Transmembrane helix</keyword>
<dbReference type="EMBL" id="PIPK01000017">
    <property type="protein sequence ID" value="RUO19091.1"/>
    <property type="molecule type" value="Genomic_DNA"/>
</dbReference>
<gene>
    <name evidence="2" type="ORF">CWE07_13365</name>
</gene>
<name>A0ABY0BNM5_9GAMM</name>